<keyword evidence="8" id="KW-0408">Iron</keyword>
<dbReference type="GO" id="GO:0008198">
    <property type="term" value="F:ferrous iron binding"/>
    <property type="evidence" value="ECO:0007669"/>
    <property type="project" value="TreeGrafter"/>
</dbReference>
<dbReference type="PANTHER" id="PTHR30387">
    <property type="entry name" value="MANNONATE DEHYDRATASE"/>
    <property type="match status" value="1"/>
</dbReference>
<keyword evidence="10 11" id="KW-0456">Lyase</keyword>
<evidence type="ECO:0000256" key="9">
    <source>
        <dbReference type="ARBA" id="ARBA00023211"/>
    </source>
</evidence>
<dbReference type="UniPathway" id="UPA00246"/>
<dbReference type="PANTHER" id="PTHR30387:SF2">
    <property type="entry name" value="MANNONATE DEHYDRATASE"/>
    <property type="match status" value="1"/>
</dbReference>
<evidence type="ECO:0000256" key="6">
    <source>
        <dbReference type="ARBA" id="ARBA00007389"/>
    </source>
</evidence>
<organism evidence="11">
    <name type="scientific">uncultured Thermomicrobiales bacterium</name>
    <dbReference type="NCBI Taxonomy" id="1645740"/>
    <lineage>
        <taxon>Bacteria</taxon>
        <taxon>Pseudomonadati</taxon>
        <taxon>Thermomicrobiota</taxon>
        <taxon>Thermomicrobia</taxon>
        <taxon>Thermomicrobiales</taxon>
        <taxon>environmental samples</taxon>
    </lineage>
</organism>
<evidence type="ECO:0000256" key="3">
    <source>
        <dbReference type="ARBA" id="ARBA00001954"/>
    </source>
</evidence>
<evidence type="ECO:0000256" key="1">
    <source>
        <dbReference type="ARBA" id="ARBA00001794"/>
    </source>
</evidence>
<dbReference type="InterPro" id="IPR036237">
    <property type="entry name" value="Xyl_isomerase-like_sf"/>
</dbReference>
<comment type="cofactor">
    <cofactor evidence="3">
        <name>Fe(2+)</name>
        <dbReference type="ChEBI" id="CHEBI:29033"/>
    </cofactor>
</comment>
<evidence type="ECO:0000256" key="5">
    <source>
        <dbReference type="ARBA" id="ARBA00004892"/>
    </source>
</evidence>
<protein>
    <recommendedName>
        <fullName evidence="7">mannonate dehydratase</fullName>
        <ecNumber evidence="7">4.2.1.8</ecNumber>
    </recommendedName>
</protein>
<accession>A0A6J4VUJ3</accession>
<evidence type="ECO:0000256" key="7">
    <source>
        <dbReference type="ARBA" id="ARBA00012927"/>
    </source>
</evidence>
<reference evidence="11" key="1">
    <citation type="submission" date="2020-02" db="EMBL/GenBank/DDBJ databases">
        <authorList>
            <person name="Meier V. D."/>
        </authorList>
    </citation>
    <scope>NUCLEOTIDE SEQUENCE</scope>
    <source>
        <strain evidence="11">AVDCRST_MAG18</strain>
    </source>
</reference>
<comment type="catalytic activity">
    <reaction evidence="1">
        <text>D-mannonate = 2-dehydro-3-deoxy-D-gluconate + H2O</text>
        <dbReference type="Rhea" id="RHEA:20097"/>
        <dbReference type="ChEBI" id="CHEBI:15377"/>
        <dbReference type="ChEBI" id="CHEBI:17767"/>
        <dbReference type="ChEBI" id="CHEBI:57990"/>
        <dbReference type="EC" id="4.2.1.8"/>
    </reaction>
</comment>
<comment type="pathway">
    <text evidence="5">Carbohydrate metabolism; pentose and glucuronate interconversion.</text>
</comment>
<sequence length="345" mass="38331">MSTTGSPVASAAYADRVAPGVKIAAQISPEPREQDLAFIRQMGVEHVVLWTDSSKSSAEYYAERKAFFAAHGLDVYGFGNRDVHNQDAIVLGLEGRDAKVDEYVRHIRALGKAGIPYTTYAHMPNGIWSTEREETRGGASARGFDEAKATSGRWHDRTYDLPLTNGREYSEEEVWGHFEYFIKRAACAAEEEGVFIGIHPDDPPIARLGGVPRIFSTFDGYKRALAIADSPNVGICLCVGCWLEGGELWGVGAIEAIRHFAAENKLFKVHFRNVDAPLPHFVETFIDDGYQDMYQIMKTLQEVGFRGVAIPDHIPQMADDPRLGTAYTIGYMRALLRRAQEEVGR</sequence>
<dbReference type="GO" id="GO:0042840">
    <property type="term" value="P:D-glucuronate catabolic process"/>
    <property type="evidence" value="ECO:0007669"/>
    <property type="project" value="TreeGrafter"/>
</dbReference>
<proteinExistence type="inferred from homology"/>
<dbReference type="InterPro" id="IPR004628">
    <property type="entry name" value="Man_deHydtase"/>
</dbReference>
<dbReference type="EMBL" id="CADCWN010000354">
    <property type="protein sequence ID" value="CAA9588716.1"/>
    <property type="molecule type" value="Genomic_DNA"/>
</dbReference>
<dbReference type="EC" id="4.2.1.8" evidence="7"/>
<comment type="similarity">
    <text evidence="6">Belongs to the mannonate dehydratase family.</text>
</comment>
<dbReference type="Gene3D" id="3.20.20.150">
    <property type="entry name" value="Divalent-metal-dependent TIM barrel enzymes"/>
    <property type="match status" value="1"/>
</dbReference>
<dbReference type="GO" id="GO:0030145">
    <property type="term" value="F:manganese ion binding"/>
    <property type="evidence" value="ECO:0007669"/>
    <property type="project" value="TreeGrafter"/>
</dbReference>
<name>A0A6J4VUJ3_9BACT</name>
<evidence type="ECO:0000256" key="4">
    <source>
        <dbReference type="ARBA" id="ARBA00002713"/>
    </source>
</evidence>
<comment type="function">
    <text evidence="4">Catalyzes the dehydration of D-mannonate.</text>
</comment>
<dbReference type="GO" id="GO:0008927">
    <property type="term" value="F:mannonate dehydratase activity"/>
    <property type="evidence" value="ECO:0007669"/>
    <property type="project" value="UniProtKB-EC"/>
</dbReference>
<evidence type="ECO:0000313" key="11">
    <source>
        <dbReference type="EMBL" id="CAA9588716.1"/>
    </source>
</evidence>
<evidence type="ECO:0000256" key="10">
    <source>
        <dbReference type="ARBA" id="ARBA00023239"/>
    </source>
</evidence>
<gene>
    <name evidence="11" type="ORF">AVDCRST_MAG18-4437</name>
</gene>
<dbReference type="AlphaFoldDB" id="A0A6J4VUJ3"/>
<evidence type="ECO:0000256" key="2">
    <source>
        <dbReference type="ARBA" id="ARBA00001936"/>
    </source>
</evidence>
<keyword evidence="9" id="KW-0464">Manganese</keyword>
<dbReference type="SUPFAM" id="SSF51658">
    <property type="entry name" value="Xylose isomerase-like"/>
    <property type="match status" value="1"/>
</dbReference>
<comment type="cofactor">
    <cofactor evidence="2">
        <name>Mn(2+)</name>
        <dbReference type="ChEBI" id="CHEBI:29035"/>
    </cofactor>
</comment>
<dbReference type="Pfam" id="PF03786">
    <property type="entry name" value="UxuA"/>
    <property type="match status" value="1"/>
</dbReference>
<evidence type="ECO:0000256" key="8">
    <source>
        <dbReference type="ARBA" id="ARBA00023004"/>
    </source>
</evidence>